<keyword evidence="2" id="KW-0812">Transmembrane</keyword>
<name>A0ABZ2ZHL5_9BACI</name>
<dbReference type="SUPFAM" id="SSF47162">
    <property type="entry name" value="Apolipoprotein"/>
    <property type="match status" value="1"/>
</dbReference>
<feature type="transmembrane region" description="Helical" evidence="2">
    <location>
        <begin position="568"/>
        <end position="594"/>
    </location>
</feature>
<organism evidence="3 4">
    <name type="scientific">Cytobacillus pseudoceanisediminis</name>
    <dbReference type="NCBI Taxonomy" id="3051614"/>
    <lineage>
        <taxon>Bacteria</taxon>
        <taxon>Bacillati</taxon>
        <taxon>Bacillota</taxon>
        <taxon>Bacilli</taxon>
        <taxon>Bacillales</taxon>
        <taxon>Bacillaceae</taxon>
        <taxon>Cytobacillus</taxon>
    </lineage>
</organism>
<evidence type="ECO:0000256" key="2">
    <source>
        <dbReference type="SAM" id="Phobius"/>
    </source>
</evidence>
<feature type="transmembrane region" description="Helical" evidence="2">
    <location>
        <begin position="606"/>
        <end position="632"/>
    </location>
</feature>
<protein>
    <submittedName>
        <fullName evidence="3">Replication protein</fullName>
    </submittedName>
</protein>
<keyword evidence="1" id="KW-0175">Coiled coil</keyword>
<feature type="coiled-coil region" evidence="1">
    <location>
        <begin position="24"/>
        <end position="124"/>
    </location>
</feature>
<dbReference type="Proteomes" id="UP001472074">
    <property type="component" value="Chromosome"/>
</dbReference>
<keyword evidence="2" id="KW-1133">Transmembrane helix</keyword>
<dbReference type="RefSeq" id="WP_342025723.1">
    <property type="nucleotide sequence ID" value="NZ_CP151651.1"/>
</dbReference>
<dbReference type="Gene3D" id="1.20.120.20">
    <property type="entry name" value="Apolipoprotein"/>
    <property type="match status" value="2"/>
</dbReference>
<dbReference type="PANTHER" id="PTHR37813:SF1">
    <property type="entry name" value="FELS-2 PROPHAGE PROTEIN"/>
    <property type="match status" value="1"/>
</dbReference>
<keyword evidence="2" id="KW-0472">Membrane</keyword>
<feature type="transmembrane region" description="Helical" evidence="2">
    <location>
        <begin position="698"/>
        <end position="720"/>
    </location>
</feature>
<dbReference type="EMBL" id="CP151651">
    <property type="protein sequence ID" value="WZP07174.1"/>
    <property type="molecule type" value="Genomic_DNA"/>
</dbReference>
<evidence type="ECO:0000313" key="3">
    <source>
        <dbReference type="EMBL" id="WZP07174.1"/>
    </source>
</evidence>
<proteinExistence type="predicted"/>
<evidence type="ECO:0000313" key="4">
    <source>
        <dbReference type="Proteomes" id="UP001472074"/>
    </source>
</evidence>
<reference evidence="3 4" key="1">
    <citation type="submission" date="2024-04" db="EMBL/GenBank/DDBJ databases">
        <title>Screening of coral probiotics and analysis of their probiotic properties.</title>
        <authorList>
            <person name="Wang S."/>
        </authorList>
    </citation>
    <scope>NUCLEOTIDE SEQUENCE [LARGE SCALE GENOMIC DNA]</scope>
    <source>
        <strain evidence="3 4">GXU-Z9</strain>
    </source>
</reference>
<keyword evidence="4" id="KW-1185">Reference proteome</keyword>
<sequence length="1032" mass="113180">MASSRIKGITVEIGGDTIGLQNALKEVNNRTKEVQTELKDVERLLKFDPNNVELLAQRQQLLTEAVQSTTDKLNQLKNAEAQVQAQFQRGEISQEQYRGFRRELQQTEQQLNGYQQALVDMDAEQQRVEQGTRSLQTLFDATGTSVQNYANVIGQRLVRAIQDGTATSRDLEYAFQRIGRDAIGANGDIERLRTTLQSVDNGNSIQNIRNDLQRLQTEAQETSESVEGIGVELENLAGALVAGGGIAGAVSQALDMSSLDTKIDITFEVPEESKQSIKEAVLGIEAYGLDAEEALEGVRRQWALNKDASDEVNASISKGAAAIAKNFAGVDFVELIQETNEVAAALKISNEEALALTDALLKAGFPPEQLDTLSEYGQQMKDIGFNTAEIQAIFEAGVNTKTWNIDNLNDGVKEARLQMSTFGYEIPKALQPLLEQAGMSEKKFQEWGKAVAAGGEEGSKAMSEVATWLETIDNKELKNELATKVFGTKWEDQGQNMIAVFQGVSTASDQTKDNLNGLYETMGKTNADPMVELQQAFTNVKLALAPLLTEVTKVITKIAEWIAQNPELAATITAIVTAIGILVGIFMSLAPLIAGIQAALPILQAAFAALSGPIGIVIAVITALIALGVLLYKNWDEISAKAVEVWGAITEWFSQTWETIKQGFSVTWEALKIYLSTTWESIKETAANVWNGIKEFFITWWDEILAAFGGPIGILVYLIASNWDSIKSKTSEVWNSIKSFFKETWDGIKNTVTTVVNTVTSFISEKWNNIKTNTSTIFNTVKTTISNIWGEIKAWLSTTAENIKTTVTEKFEALRGAIQEKLFAVKTKVIEIWNEISTWLSTKAEGIKNTVKEKFEGLKTGVQEKLLAVKSKIEEIWGQAKSFLEDIDLLDIGKNIIQGLIDGVTSKASAVYEKIGEIANNIKDKFTGLFDIHSPSRVFRGYGENLNEGLIQGIQATSAKLNRAVNNVYGSLASSASRMMSTNGSASNTTVEKSNITNSYGDLHVSISVKDLEELTNVLDFFNRLPQAARAR</sequence>
<dbReference type="PANTHER" id="PTHR37813">
    <property type="entry name" value="FELS-2 PROPHAGE PROTEIN"/>
    <property type="match status" value="1"/>
</dbReference>
<accession>A0ABZ2ZHL5</accession>
<evidence type="ECO:0000256" key="1">
    <source>
        <dbReference type="SAM" id="Coils"/>
    </source>
</evidence>
<gene>
    <name evidence="3" type="ORF">AADC60_24490</name>
</gene>